<dbReference type="InterPro" id="IPR036250">
    <property type="entry name" value="AcylCo_DH-like_C"/>
</dbReference>
<evidence type="ECO:0000313" key="5">
    <source>
        <dbReference type="EMBL" id="MDV7267391.1"/>
    </source>
</evidence>
<dbReference type="PIRSF" id="PIRSF016578">
    <property type="entry name" value="HsaA"/>
    <property type="match status" value="1"/>
</dbReference>
<evidence type="ECO:0000256" key="1">
    <source>
        <dbReference type="ARBA" id="ARBA00022630"/>
    </source>
</evidence>
<proteinExistence type="predicted"/>
<dbReference type="InterPro" id="IPR009100">
    <property type="entry name" value="AcylCoA_DH/oxidase_NM_dom_sf"/>
</dbReference>
<keyword evidence="1" id="KW-0285">Flavoprotein</keyword>
<sequence length="407" mass="44703">MTVTTADTVWAETPTTSAEWIARAEKVSDILARDAVERDRVGAAPYAEVQLLKDSGLVTLLGPTEFGGGGQRWETAYHVVRVIARGDGSIGQLLGYHYLWAWAVRLVGTEPQIGAVEELYTSNNFLFGGAVNPRDTDLTIVDRGETLVYNGVKSFSTGGRATDLTVLEGIIEGTATHVFAIVPTAQDRIVFRGDWDNLGQRLTDSGSVEINDVEVDWAGAAGFVDKEFQPLAYNTLNFPALEIVFANFYVGIARGALDTAAEYTRTRTRPWPYGGDNKELATDEWYLREGYGDLQAKLWAAEALVDQVNRESDAVLHDARENLTEQARGDLAVRIAAAKLRAADVALEIGTRVFELTGARATSNSVGLDIFWRNVRTHTLHDPVAYKRREVGGYVLTGEIPEPTWYT</sequence>
<keyword evidence="2" id="KW-0560">Oxidoreductase</keyword>
<dbReference type="PANTHER" id="PTHR43884">
    <property type="entry name" value="ACYL-COA DEHYDROGENASE"/>
    <property type="match status" value="1"/>
</dbReference>
<dbReference type="Gene3D" id="1.20.140.10">
    <property type="entry name" value="Butyryl-CoA Dehydrogenase, subunit A, domain 3"/>
    <property type="match status" value="1"/>
</dbReference>
<dbReference type="Gene3D" id="1.10.540.10">
    <property type="entry name" value="Acyl-CoA dehydrogenase/oxidase, N-terminal domain"/>
    <property type="match status" value="1"/>
</dbReference>
<organism evidence="5 6">
    <name type="scientific">Rhodococcus oxybenzonivorans</name>
    <dbReference type="NCBI Taxonomy" id="1990687"/>
    <lineage>
        <taxon>Bacteria</taxon>
        <taxon>Bacillati</taxon>
        <taxon>Actinomycetota</taxon>
        <taxon>Actinomycetes</taxon>
        <taxon>Mycobacteriales</taxon>
        <taxon>Nocardiaceae</taxon>
        <taxon>Rhodococcus</taxon>
    </lineage>
</organism>
<gene>
    <name evidence="5" type="ORF">R4315_22975</name>
</gene>
<dbReference type="AlphaFoldDB" id="A0AAE4V3M0"/>
<dbReference type="InterPro" id="IPR046373">
    <property type="entry name" value="Acyl-CoA_Oxase/DH_mid-dom_sf"/>
</dbReference>
<dbReference type="GO" id="GO:0050660">
    <property type="term" value="F:flavin adenine dinucleotide binding"/>
    <property type="evidence" value="ECO:0007669"/>
    <property type="project" value="InterPro"/>
</dbReference>
<dbReference type="FunFam" id="2.40.110.10:FF:000020">
    <property type="entry name" value="Putative acyl-CoA dehydrogenase YdbM"/>
    <property type="match status" value="1"/>
</dbReference>
<reference evidence="5" key="1">
    <citation type="submission" date="2023-10" db="EMBL/GenBank/DDBJ databases">
        <title>Development of a sustainable strategy for remediation of hydrocarbon-contaminated territories based on the waste exchange concept.</title>
        <authorList>
            <person name="Krivoruchko A."/>
        </authorList>
    </citation>
    <scope>NUCLEOTIDE SEQUENCE</scope>
    <source>
        <strain evidence="5">IEGM 68</strain>
    </source>
</reference>
<evidence type="ECO:0000313" key="6">
    <source>
        <dbReference type="Proteomes" id="UP001185863"/>
    </source>
</evidence>
<feature type="domain" description="Acyl-CoA dehydrogenase C-terminal" evidence="4">
    <location>
        <begin position="243"/>
        <end position="381"/>
    </location>
</feature>
<dbReference type="Gene3D" id="2.40.110.10">
    <property type="entry name" value="Butyryl-CoA Dehydrogenase, subunit A, domain 2"/>
    <property type="match status" value="1"/>
</dbReference>
<dbReference type="InterPro" id="IPR013786">
    <property type="entry name" value="AcylCoA_DH/ox_N"/>
</dbReference>
<comment type="caution">
    <text evidence="5">The sequence shown here is derived from an EMBL/GenBank/DDBJ whole genome shotgun (WGS) entry which is preliminary data.</text>
</comment>
<dbReference type="EMBL" id="JAWLUP010000084">
    <property type="protein sequence ID" value="MDV7267391.1"/>
    <property type="molecule type" value="Genomic_DNA"/>
</dbReference>
<dbReference type="RefSeq" id="WP_317744098.1">
    <property type="nucleotide sequence ID" value="NZ_JAWLUP010000084.1"/>
</dbReference>
<dbReference type="PANTHER" id="PTHR43884:SF12">
    <property type="entry name" value="ISOVALERYL-COA DEHYDROGENASE, MITOCHONDRIAL-RELATED"/>
    <property type="match status" value="1"/>
</dbReference>
<dbReference type="Pfam" id="PF08028">
    <property type="entry name" value="Acyl-CoA_dh_2"/>
    <property type="match status" value="1"/>
</dbReference>
<name>A0AAE4V3M0_9NOCA</name>
<dbReference type="Proteomes" id="UP001185863">
    <property type="component" value="Unassembled WGS sequence"/>
</dbReference>
<dbReference type="GO" id="GO:0006552">
    <property type="term" value="P:L-leucine catabolic process"/>
    <property type="evidence" value="ECO:0007669"/>
    <property type="project" value="TreeGrafter"/>
</dbReference>
<dbReference type="FunFam" id="1.10.540.10:FF:000025">
    <property type="entry name" value="Related to Dibenzothiophene desulfurization enzyme C"/>
    <property type="match status" value="1"/>
</dbReference>
<dbReference type="InterPro" id="IPR037069">
    <property type="entry name" value="AcylCoA_DH/ox_N_sf"/>
</dbReference>
<evidence type="ECO:0000259" key="4">
    <source>
        <dbReference type="Pfam" id="PF08028"/>
    </source>
</evidence>
<dbReference type="Pfam" id="PF02771">
    <property type="entry name" value="Acyl-CoA_dh_N"/>
    <property type="match status" value="1"/>
</dbReference>
<feature type="domain" description="Acyl-CoA dehydrogenase/oxidase N-terminal" evidence="3">
    <location>
        <begin position="31"/>
        <end position="112"/>
    </location>
</feature>
<accession>A0AAE4V3M0</accession>
<protein>
    <submittedName>
        <fullName evidence="5">Acyl-CoA dehydrogenase family protein</fullName>
    </submittedName>
</protein>
<dbReference type="GO" id="GO:0008470">
    <property type="term" value="F:3-methylbutanoyl-CoA dehydrogenase activity"/>
    <property type="evidence" value="ECO:0007669"/>
    <property type="project" value="TreeGrafter"/>
</dbReference>
<dbReference type="SUPFAM" id="SSF56645">
    <property type="entry name" value="Acyl-CoA dehydrogenase NM domain-like"/>
    <property type="match status" value="1"/>
</dbReference>
<evidence type="ECO:0000259" key="3">
    <source>
        <dbReference type="Pfam" id="PF02771"/>
    </source>
</evidence>
<evidence type="ECO:0000256" key="2">
    <source>
        <dbReference type="ARBA" id="ARBA00023002"/>
    </source>
</evidence>
<dbReference type="SUPFAM" id="SSF47203">
    <property type="entry name" value="Acyl-CoA dehydrogenase C-terminal domain-like"/>
    <property type="match status" value="1"/>
</dbReference>
<dbReference type="InterPro" id="IPR013107">
    <property type="entry name" value="Acyl-CoA_DH_C"/>
</dbReference>